<dbReference type="PANTHER" id="PTHR22642:SF2">
    <property type="entry name" value="PROTEIN LONG AFTER FAR-RED 3"/>
    <property type="match status" value="1"/>
</dbReference>
<dbReference type="CDD" id="cd01300">
    <property type="entry name" value="YtcJ_like"/>
    <property type="match status" value="1"/>
</dbReference>
<evidence type="ECO:0000313" key="3">
    <source>
        <dbReference type="Proteomes" id="UP001065174"/>
    </source>
</evidence>
<evidence type="ECO:0000313" key="2">
    <source>
        <dbReference type="EMBL" id="UXP30800.1"/>
    </source>
</evidence>
<dbReference type="InterPro" id="IPR013108">
    <property type="entry name" value="Amidohydro_3"/>
</dbReference>
<dbReference type="SUPFAM" id="SSF51338">
    <property type="entry name" value="Composite domain of metallo-dependent hydrolases"/>
    <property type="match status" value="1"/>
</dbReference>
<dbReference type="Pfam" id="PF07969">
    <property type="entry name" value="Amidohydro_3"/>
    <property type="match status" value="1"/>
</dbReference>
<gene>
    <name evidence="2" type="ORF">N6H18_10590</name>
</gene>
<dbReference type="RefSeq" id="WP_262308246.1">
    <property type="nucleotide sequence ID" value="NZ_CP106679.1"/>
</dbReference>
<proteinExistence type="predicted"/>
<dbReference type="InterPro" id="IPR033932">
    <property type="entry name" value="YtcJ-like"/>
</dbReference>
<name>A0ABY6CJV3_9BACT</name>
<dbReference type="SUPFAM" id="SSF51556">
    <property type="entry name" value="Metallo-dependent hydrolases"/>
    <property type="match status" value="1"/>
</dbReference>
<feature type="domain" description="Amidohydrolase 3" evidence="1">
    <location>
        <begin position="73"/>
        <end position="560"/>
    </location>
</feature>
<evidence type="ECO:0000259" key="1">
    <source>
        <dbReference type="Pfam" id="PF07969"/>
    </source>
</evidence>
<dbReference type="Proteomes" id="UP001065174">
    <property type="component" value="Chromosome"/>
</dbReference>
<accession>A0ABY6CJV3</accession>
<keyword evidence="3" id="KW-1185">Reference proteome</keyword>
<dbReference type="Gene3D" id="3.10.310.70">
    <property type="match status" value="1"/>
</dbReference>
<organism evidence="2 3">
    <name type="scientific">Reichenbachiella agarivorans</name>
    <dbReference type="NCBI Taxonomy" id="2979464"/>
    <lineage>
        <taxon>Bacteria</taxon>
        <taxon>Pseudomonadati</taxon>
        <taxon>Bacteroidota</taxon>
        <taxon>Cytophagia</taxon>
        <taxon>Cytophagales</taxon>
        <taxon>Reichenbachiellaceae</taxon>
        <taxon>Reichenbachiella</taxon>
    </lineage>
</organism>
<dbReference type="Gene3D" id="3.20.20.140">
    <property type="entry name" value="Metal-dependent hydrolases"/>
    <property type="match status" value="1"/>
</dbReference>
<dbReference type="PANTHER" id="PTHR22642">
    <property type="entry name" value="IMIDAZOLONEPROPIONASE"/>
    <property type="match status" value="1"/>
</dbReference>
<dbReference type="InterPro" id="IPR032466">
    <property type="entry name" value="Metal_Hydrolase"/>
</dbReference>
<dbReference type="Gene3D" id="2.30.40.10">
    <property type="entry name" value="Urease, subunit C, domain 1"/>
    <property type="match status" value="1"/>
</dbReference>
<reference evidence="2" key="1">
    <citation type="submission" date="2022-09" db="EMBL/GenBank/DDBJ databases">
        <title>Comparative genomics and taxonomic characterization of three novel marine species of genus Reichenbachiella exhibiting antioxidant and polysaccharide degradation activities.</title>
        <authorList>
            <person name="Muhammad N."/>
            <person name="Lee Y.-J."/>
            <person name="Ko J."/>
            <person name="Kim S.-G."/>
        </authorList>
    </citation>
    <scope>NUCLEOTIDE SEQUENCE</scope>
    <source>
        <strain evidence="2">BKB1-1</strain>
    </source>
</reference>
<sequence>MKLSSPLVAIIMVTLFVSCIDRHPVADMIIFNATIHTLSDKEPKAEALAVKDGKIVYVGNNLNANTWLGDSTEVLDLKGKTVVPGFIDGHAHMMDLGFSFLNLDLSKAKSYPEIIQMVKSKVDSSKKGEWIIGEGWHQDKWDSLPSTMVKGFPVHDSLSLISPNNPVVLMHASGHVSLINERAMKRAKISAKTENPIGGEIIKTEEGAPTGILNESAQRIINKIIPQPSDEKKIEALNLAIEECLSNGITALHDARVSQKTITLYESFLANKMLKIRIYAMLDGSDEALLKHWFQNGPKTDSEFLTVRAIKLYADGALGSRGALLLEEYTDAPGETGLKIASSDHILRVSQEAYAKGFQIATHCIGDRANREILNIYKIVLQSDTTKANPRFRIEHAQHISTDDIPRFGQLGVIPSMQAIHMSSDRPWAIDRLGEERINEGAYVWRKLIDSGATIVNGTDAPVEPINPIANFYASVSRKTLEGEPEDGYEPDQKMTRMEALKSMTCNNAYGSFQEDIKGKIEIGKLADFTILSQDILTVKEQEILQTQIEYTIVNGEVMYKR</sequence>
<dbReference type="PROSITE" id="PS51257">
    <property type="entry name" value="PROKAR_LIPOPROTEIN"/>
    <property type="match status" value="1"/>
</dbReference>
<dbReference type="InterPro" id="IPR011059">
    <property type="entry name" value="Metal-dep_hydrolase_composite"/>
</dbReference>
<protein>
    <submittedName>
        <fullName evidence="2">Amidohydrolase</fullName>
    </submittedName>
</protein>
<dbReference type="EMBL" id="CP106679">
    <property type="protein sequence ID" value="UXP30800.1"/>
    <property type="molecule type" value="Genomic_DNA"/>
</dbReference>